<accession>A0A7L9FHQ5</accession>
<proteinExistence type="predicted"/>
<dbReference type="InterPro" id="IPR052045">
    <property type="entry name" value="Sulfur_Carrier/Prot_Modifier"/>
</dbReference>
<name>A0A7L9FHQ5_9CREN</name>
<dbReference type="InterPro" id="IPR003749">
    <property type="entry name" value="ThiS/MoaD-like"/>
</dbReference>
<organism evidence="1 2">
    <name type="scientific">Infirmifilum lucidum</name>
    <dbReference type="NCBI Taxonomy" id="2776706"/>
    <lineage>
        <taxon>Archaea</taxon>
        <taxon>Thermoproteota</taxon>
        <taxon>Thermoprotei</taxon>
        <taxon>Thermofilales</taxon>
        <taxon>Thermofilaceae</taxon>
        <taxon>Infirmifilum</taxon>
    </lineage>
</organism>
<dbReference type="InterPro" id="IPR012675">
    <property type="entry name" value="Beta-grasp_dom_sf"/>
</dbReference>
<dbReference type="PANTHER" id="PTHR38031:SF1">
    <property type="entry name" value="SULFUR CARRIER PROTEIN CYSO"/>
    <property type="match status" value="1"/>
</dbReference>
<protein>
    <submittedName>
        <fullName evidence="1">MoaD family protein</fullName>
    </submittedName>
</protein>
<dbReference type="KEGG" id="thel:IG193_06675"/>
<evidence type="ECO:0000313" key="1">
    <source>
        <dbReference type="EMBL" id="QOJ78434.1"/>
    </source>
</evidence>
<keyword evidence="2" id="KW-1185">Reference proteome</keyword>
<dbReference type="RefSeq" id="WP_192818406.1">
    <property type="nucleotide sequence ID" value="NZ_CP062310.1"/>
</dbReference>
<gene>
    <name evidence="1" type="ORF">IG193_06675</name>
</gene>
<dbReference type="Gene3D" id="3.10.20.30">
    <property type="match status" value="1"/>
</dbReference>
<dbReference type="PANTHER" id="PTHR38031">
    <property type="entry name" value="SULFUR CARRIER PROTEIN SLR0821-RELATED"/>
    <property type="match status" value="1"/>
</dbReference>
<sequence length="90" mass="9910">MARVKILLFATLRDKYGVKEIEAETSGSLREAVESAAKKLGEDFVNEVFEDNSYRNDRIILVNGRHIQFVGEASLKDGDVIAIFPPLAGG</sequence>
<dbReference type="InterPro" id="IPR010038">
    <property type="entry name" value="MoaD_arc-typ"/>
</dbReference>
<reference evidence="1 2" key="1">
    <citation type="submission" date="2020-10" db="EMBL/GenBank/DDBJ databases">
        <title>Thermofilum lucidum 3507LT sp. nov. a novel member of Thermofilaceae family isolated from Chile hot spring, and proposal of description order Thermofilales.</title>
        <authorList>
            <person name="Zayulina K.S."/>
            <person name="Elcheninov A.G."/>
            <person name="Toshchakov S.V."/>
            <person name="Kublanov I.V."/>
        </authorList>
    </citation>
    <scope>NUCLEOTIDE SEQUENCE [LARGE SCALE GENOMIC DNA]</scope>
    <source>
        <strain evidence="1 2">3507LT</strain>
    </source>
</reference>
<dbReference type="GeneID" id="59149565"/>
<evidence type="ECO:0000313" key="2">
    <source>
        <dbReference type="Proteomes" id="UP000594121"/>
    </source>
</evidence>
<dbReference type="CDD" id="cd17040">
    <property type="entry name" value="Ubl_MoaD_like"/>
    <property type="match status" value="1"/>
</dbReference>
<dbReference type="InterPro" id="IPR016155">
    <property type="entry name" value="Mopterin_synth/thiamin_S_b"/>
</dbReference>
<dbReference type="InParanoid" id="A0A7L9FHQ5"/>
<dbReference type="Pfam" id="PF02597">
    <property type="entry name" value="ThiS"/>
    <property type="match status" value="1"/>
</dbReference>
<dbReference type="AlphaFoldDB" id="A0A7L9FHQ5"/>
<dbReference type="EMBL" id="CP062310">
    <property type="protein sequence ID" value="QOJ78434.1"/>
    <property type="molecule type" value="Genomic_DNA"/>
</dbReference>
<dbReference type="Proteomes" id="UP000594121">
    <property type="component" value="Chromosome"/>
</dbReference>
<dbReference type="NCBIfam" id="TIGR01687">
    <property type="entry name" value="moaD_arch"/>
    <property type="match status" value="1"/>
</dbReference>
<dbReference type="SUPFAM" id="SSF54285">
    <property type="entry name" value="MoaD/ThiS"/>
    <property type="match status" value="1"/>
</dbReference>